<protein>
    <submittedName>
        <fullName evidence="2">Uncharacterized protein</fullName>
    </submittedName>
</protein>
<keyword evidence="1" id="KW-1133">Transmembrane helix</keyword>
<feature type="transmembrane region" description="Helical" evidence="1">
    <location>
        <begin position="37"/>
        <end position="58"/>
    </location>
</feature>
<feature type="transmembrane region" description="Helical" evidence="1">
    <location>
        <begin position="70"/>
        <end position="87"/>
    </location>
</feature>
<dbReference type="EMBL" id="JADWDC010000010">
    <property type="protein sequence ID" value="MCC0176549.1"/>
    <property type="molecule type" value="Genomic_DNA"/>
</dbReference>
<keyword evidence="1" id="KW-0812">Transmembrane</keyword>
<proteinExistence type="predicted"/>
<organism evidence="2 3">
    <name type="scientific">Waterburya agarophytonicola KI4</name>
    <dbReference type="NCBI Taxonomy" id="2874699"/>
    <lineage>
        <taxon>Bacteria</taxon>
        <taxon>Bacillati</taxon>
        <taxon>Cyanobacteriota</taxon>
        <taxon>Cyanophyceae</taxon>
        <taxon>Pleurocapsales</taxon>
        <taxon>Hyellaceae</taxon>
        <taxon>Waterburya</taxon>
        <taxon>Waterburya agarophytonicola</taxon>
    </lineage>
</organism>
<evidence type="ECO:0000313" key="3">
    <source>
        <dbReference type="Proteomes" id="UP000729733"/>
    </source>
</evidence>
<dbReference type="RefSeq" id="WP_229639586.1">
    <property type="nucleotide sequence ID" value="NZ_JADWDC010000010.1"/>
</dbReference>
<dbReference type="Proteomes" id="UP000729733">
    <property type="component" value="Unassembled WGS sequence"/>
</dbReference>
<feature type="transmembrane region" description="Helical" evidence="1">
    <location>
        <begin position="7"/>
        <end position="25"/>
    </location>
</feature>
<keyword evidence="1" id="KW-0472">Membrane</keyword>
<evidence type="ECO:0000256" key="1">
    <source>
        <dbReference type="SAM" id="Phobius"/>
    </source>
</evidence>
<name>A0A964FGF5_9CYAN</name>
<sequence>MGTLVNIAAIFACISILTGYLRFIVDENGNVPLNSYRFTGCLGMVLLGMVEGTGDLFFSHKITPNALSALMIYAGLGIFFMIFSLAGNK</sequence>
<evidence type="ECO:0000313" key="2">
    <source>
        <dbReference type="EMBL" id="MCC0176549.1"/>
    </source>
</evidence>
<keyword evidence="3" id="KW-1185">Reference proteome</keyword>
<gene>
    <name evidence="2" type="ORF">I4641_06100</name>
</gene>
<comment type="caution">
    <text evidence="2">The sequence shown here is derived from an EMBL/GenBank/DDBJ whole genome shotgun (WGS) entry which is preliminary data.</text>
</comment>
<reference evidence="2" key="1">
    <citation type="journal article" date="2021" name="Antonie Van Leeuwenhoek">
        <title>Draft genome and description of Waterburya agarophytonicola gen. nov. sp. nov. (Pleurocapsales, Cyanobacteria): a seaweed symbiont.</title>
        <authorList>
            <person name="Bonthond G."/>
            <person name="Shalygin S."/>
            <person name="Bayer T."/>
            <person name="Weinberger F."/>
        </authorList>
    </citation>
    <scope>NUCLEOTIDE SEQUENCE</scope>
    <source>
        <strain evidence="2">KI4</strain>
    </source>
</reference>
<accession>A0A964FGF5</accession>
<dbReference type="AlphaFoldDB" id="A0A964FGF5"/>